<keyword evidence="2" id="KW-1185">Reference proteome</keyword>
<reference evidence="1 2" key="2">
    <citation type="submission" date="2015-02" db="EMBL/GenBank/DDBJ databases">
        <title>The complete genome of Sphingomonas hengshuiensis sp. WHSC-8 isolated from soil of Hengshui Lake.</title>
        <authorList>
            <person name="Wei S."/>
            <person name="Guo J."/>
            <person name="Su C."/>
            <person name="Wu R."/>
            <person name="Zhang Z."/>
            <person name="Liang K."/>
            <person name="Li H."/>
            <person name="Wang T."/>
            <person name="Liu H."/>
            <person name="Zhang C."/>
            <person name="Li Z."/>
            <person name="Wang Q."/>
            <person name="Meng J."/>
        </authorList>
    </citation>
    <scope>NUCLEOTIDE SEQUENCE [LARGE SCALE GENOMIC DNA]</scope>
    <source>
        <strain evidence="1 2">WHSC-8</strain>
    </source>
</reference>
<evidence type="ECO:0008006" key="3">
    <source>
        <dbReference type="Google" id="ProtNLM"/>
    </source>
</evidence>
<dbReference type="Proteomes" id="UP000032300">
    <property type="component" value="Chromosome"/>
</dbReference>
<protein>
    <recommendedName>
        <fullName evidence="3">DUF2946 domain-containing protein</fullName>
    </recommendedName>
</protein>
<dbReference type="EMBL" id="CP010836">
    <property type="protein sequence ID" value="AJP72491.1"/>
    <property type="molecule type" value="Genomic_DNA"/>
</dbReference>
<evidence type="ECO:0000313" key="2">
    <source>
        <dbReference type="Proteomes" id="UP000032300"/>
    </source>
</evidence>
<organism evidence="1 2">
    <name type="scientific">Sphingomonas hengshuiensis</name>
    <dbReference type="NCBI Taxonomy" id="1609977"/>
    <lineage>
        <taxon>Bacteria</taxon>
        <taxon>Pseudomonadati</taxon>
        <taxon>Pseudomonadota</taxon>
        <taxon>Alphaproteobacteria</taxon>
        <taxon>Sphingomonadales</taxon>
        <taxon>Sphingomonadaceae</taxon>
        <taxon>Sphingomonas</taxon>
    </lineage>
</organism>
<evidence type="ECO:0000313" key="1">
    <source>
        <dbReference type="EMBL" id="AJP72491.1"/>
    </source>
</evidence>
<sequence>MLAFAWQSIVTQTHRHVDTTTVFGQSIASISNGDSDDQSPVDSPANCVICREVAHAGPALLPTGVTLDTPARSEFRAAASDLLRQQSIERSHRWQSRAPPQILHA</sequence>
<gene>
    <name evidence="1" type="ORF">TS85_12925</name>
</gene>
<dbReference type="AlphaFoldDB" id="A0A7U4J926"/>
<accession>A0A7U4J926</accession>
<name>A0A7U4J926_9SPHN</name>
<dbReference type="KEGG" id="sphi:TS85_12925"/>
<reference evidence="1 2" key="1">
    <citation type="journal article" date="2015" name="Int. J. Syst. Evol. Microbiol.">
        <title>Sphingomonas hengshuiensis sp. nov., isolated from lake wetland.</title>
        <authorList>
            <person name="Wei S."/>
            <person name="Wang T."/>
            <person name="Liu H."/>
            <person name="Zhang C."/>
            <person name="Guo J."/>
            <person name="Wang Q."/>
            <person name="Liang K."/>
            <person name="Zhang Z."/>
        </authorList>
    </citation>
    <scope>NUCLEOTIDE SEQUENCE [LARGE SCALE GENOMIC DNA]</scope>
    <source>
        <strain evidence="1 2">WHSC-8</strain>
    </source>
</reference>
<proteinExistence type="predicted"/>